<dbReference type="EMBL" id="CP001348">
    <property type="protein sequence ID" value="ACL76153.1"/>
    <property type="molecule type" value="Genomic_DNA"/>
</dbReference>
<dbReference type="AlphaFoldDB" id="B8I310"/>
<keyword evidence="1 3" id="KW-0378">Hydrolase</keyword>
<dbReference type="eggNOG" id="COG1896">
    <property type="taxonomic scope" value="Bacteria"/>
</dbReference>
<dbReference type="OrthoDB" id="9812744at2"/>
<dbReference type="Pfam" id="PF12917">
    <property type="entry name" value="YfbR-like"/>
    <property type="match status" value="1"/>
</dbReference>
<dbReference type="NCBIfam" id="NF003009">
    <property type="entry name" value="PRK03826.1"/>
    <property type="match status" value="1"/>
</dbReference>
<organism evidence="3 4">
    <name type="scientific">Ruminiclostridium cellulolyticum (strain ATCC 35319 / DSM 5812 / JCM 6584 / H10)</name>
    <name type="common">Clostridium cellulolyticum</name>
    <dbReference type="NCBI Taxonomy" id="394503"/>
    <lineage>
        <taxon>Bacteria</taxon>
        <taxon>Bacillati</taxon>
        <taxon>Bacillota</taxon>
        <taxon>Clostridia</taxon>
        <taxon>Eubacteriales</taxon>
        <taxon>Oscillospiraceae</taxon>
        <taxon>Ruminiclostridium</taxon>
    </lineage>
</organism>
<name>B8I310_RUMCH</name>
<dbReference type="InterPro" id="IPR003607">
    <property type="entry name" value="HD/PDEase_dom"/>
</dbReference>
<keyword evidence="4" id="KW-1185">Reference proteome</keyword>
<evidence type="ECO:0000313" key="4">
    <source>
        <dbReference type="Proteomes" id="UP000001349"/>
    </source>
</evidence>
<accession>B8I310</accession>
<dbReference type="HOGENOM" id="CLU_084784_0_0_9"/>
<evidence type="ECO:0000313" key="3">
    <source>
        <dbReference type="EMBL" id="ACL76153.1"/>
    </source>
</evidence>
<dbReference type="SUPFAM" id="SSF109604">
    <property type="entry name" value="HD-domain/PDEase-like"/>
    <property type="match status" value="1"/>
</dbReference>
<dbReference type="Proteomes" id="UP000001349">
    <property type="component" value="Chromosome"/>
</dbReference>
<protein>
    <submittedName>
        <fullName evidence="3">Metal dependent phosphohydrolase</fullName>
    </submittedName>
</protein>
<dbReference type="GO" id="GO:0005737">
    <property type="term" value="C:cytoplasm"/>
    <property type="evidence" value="ECO:0007669"/>
    <property type="project" value="TreeGrafter"/>
</dbReference>
<evidence type="ECO:0000256" key="1">
    <source>
        <dbReference type="ARBA" id="ARBA00022801"/>
    </source>
</evidence>
<dbReference type="Gene3D" id="1.10.3210.10">
    <property type="entry name" value="Hypothetical protein af1432"/>
    <property type="match status" value="1"/>
</dbReference>
<dbReference type="PANTHER" id="PTHR11845">
    <property type="entry name" value="5'-DEOXYNUCLEOTIDASE HDDC2"/>
    <property type="match status" value="1"/>
</dbReference>
<dbReference type="SMART" id="SM00471">
    <property type="entry name" value="HDc"/>
    <property type="match status" value="1"/>
</dbReference>
<dbReference type="STRING" id="394503.Ccel_1803"/>
<reference evidence="3 4" key="1">
    <citation type="submission" date="2009-01" db="EMBL/GenBank/DDBJ databases">
        <title>Complete sequence of Clostridium cellulolyticum H10.</title>
        <authorList>
            <consortium name="US DOE Joint Genome Institute"/>
            <person name="Lucas S."/>
            <person name="Copeland A."/>
            <person name="Lapidus A."/>
            <person name="Glavina del Rio T."/>
            <person name="Dalin E."/>
            <person name="Tice H."/>
            <person name="Bruce D."/>
            <person name="Goodwin L."/>
            <person name="Pitluck S."/>
            <person name="Chertkov O."/>
            <person name="Saunders E."/>
            <person name="Brettin T."/>
            <person name="Detter J.C."/>
            <person name="Han C."/>
            <person name="Larimer F."/>
            <person name="Land M."/>
            <person name="Hauser L."/>
            <person name="Kyrpides N."/>
            <person name="Ivanova N."/>
            <person name="Zhou J."/>
            <person name="Richardson P."/>
        </authorList>
    </citation>
    <scope>NUCLEOTIDE SEQUENCE [LARGE SCALE GENOMIC DNA]</scope>
    <source>
        <strain evidence="4">ATCC 35319 / DSM 5812 / JCM 6584 / H10</strain>
    </source>
</reference>
<dbReference type="KEGG" id="cce:Ccel_1803"/>
<sequence length="196" mass="22994">MSDNSFHFFAFLSRMKYINRWGLMRNTYTENIQEHSLQVAIIAHGLAVIRNTYFNGEVNPERVAILAMFHDCNEIITGDMPTPIKYYNPQISKIYKDIEDISKEKIISMLPEEMADEYYSLFFKNPDDTSCWRLVKAADRISAYIKCIEEVKAGNNEFKKAQETILQTIMEINLPEVRYFMEKFIPSFNLSLDEID</sequence>
<dbReference type="InterPro" id="IPR039356">
    <property type="entry name" value="YfbR/HDDC2"/>
</dbReference>
<evidence type="ECO:0000259" key="2">
    <source>
        <dbReference type="SMART" id="SM00471"/>
    </source>
</evidence>
<dbReference type="GO" id="GO:0002953">
    <property type="term" value="F:5'-deoxynucleotidase activity"/>
    <property type="evidence" value="ECO:0007669"/>
    <property type="project" value="InterPro"/>
</dbReference>
<proteinExistence type="predicted"/>
<dbReference type="RefSeq" id="WP_015925268.1">
    <property type="nucleotide sequence ID" value="NC_011898.1"/>
</dbReference>
<dbReference type="PANTHER" id="PTHR11845:SF13">
    <property type="entry name" value="5'-DEOXYNUCLEOTIDASE HDDC2"/>
    <property type="match status" value="1"/>
</dbReference>
<feature type="domain" description="HD/PDEase" evidence="2">
    <location>
        <begin position="28"/>
        <end position="153"/>
    </location>
</feature>
<gene>
    <name evidence="3" type="ordered locus">Ccel_1803</name>
</gene>